<evidence type="ECO:0000313" key="2">
    <source>
        <dbReference type="Proteomes" id="UP000789525"/>
    </source>
</evidence>
<evidence type="ECO:0000313" key="1">
    <source>
        <dbReference type="EMBL" id="CAG8773041.1"/>
    </source>
</evidence>
<keyword evidence="2" id="KW-1185">Reference proteome</keyword>
<name>A0ACA9R1U2_9GLOM</name>
<feature type="non-terminal residue" evidence="1">
    <location>
        <position position="1"/>
    </location>
</feature>
<dbReference type="EMBL" id="CAJVPT010066227">
    <property type="protein sequence ID" value="CAG8773041.1"/>
    <property type="molecule type" value="Genomic_DNA"/>
</dbReference>
<gene>
    <name evidence="1" type="ORF">ACOLOM_LOCUS13912</name>
</gene>
<reference evidence="1" key="1">
    <citation type="submission" date="2021-06" db="EMBL/GenBank/DDBJ databases">
        <authorList>
            <person name="Kallberg Y."/>
            <person name="Tangrot J."/>
            <person name="Rosling A."/>
        </authorList>
    </citation>
    <scope>NUCLEOTIDE SEQUENCE</scope>
    <source>
        <strain evidence="1">CL356</strain>
    </source>
</reference>
<sequence length="151" mass="17027">SKIAPAHVPQTGLVFTNSLKGSNKPDIRAKSAIVVDSPPGMIRASHAAKSEGVLTSFDFDAPRTLLEELIERDVHPVTLNETRGMVNKRKSRQRKSKQKKTQTKFPMPPTKKRKLNTEIQSKSPLSESDDDRQMSDIEESREEEEWLSESE</sequence>
<proteinExistence type="predicted"/>
<feature type="non-terminal residue" evidence="1">
    <location>
        <position position="151"/>
    </location>
</feature>
<dbReference type="Proteomes" id="UP000789525">
    <property type="component" value="Unassembled WGS sequence"/>
</dbReference>
<accession>A0ACA9R1U2</accession>
<organism evidence="1 2">
    <name type="scientific">Acaulospora colombiana</name>
    <dbReference type="NCBI Taxonomy" id="27376"/>
    <lineage>
        <taxon>Eukaryota</taxon>
        <taxon>Fungi</taxon>
        <taxon>Fungi incertae sedis</taxon>
        <taxon>Mucoromycota</taxon>
        <taxon>Glomeromycotina</taxon>
        <taxon>Glomeromycetes</taxon>
        <taxon>Diversisporales</taxon>
        <taxon>Acaulosporaceae</taxon>
        <taxon>Acaulospora</taxon>
    </lineage>
</organism>
<protein>
    <submittedName>
        <fullName evidence="1">644_t:CDS:1</fullName>
    </submittedName>
</protein>
<comment type="caution">
    <text evidence="1">The sequence shown here is derived from an EMBL/GenBank/DDBJ whole genome shotgun (WGS) entry which is preliminary data.</text>
</comment>